<dbReference type="Proteomes" id="UP000595437">
    <property type="component" value="Chromosome 17"/>
</dbReference>
<reference evidence="2" key="1">
    <citation type="submission" date="2021-01" db="EMBL/GenBank/DDBJ databases">
        <title>Caligus Genome Assembly.</title>
        <authorList>
            <person name="Gallardo-Escarate C."/>
        </authorList>
    </citation>
    <scope>NUCLEOTIDE SEQUENCE [LARGE SCALE GENOMIC DNA]</scope>
</reference>
<evidence type="ECO:0000313" key="1">
    <source>
        <dbReference type="EMBL" id="QQP34637.1"/>
    </source>
</evidence>
<name>A0A7T8GNE7_CALRO</name>
<accession>A0A7T8GNE7</accession>
<sequence>MSEEERQTLLSDNFHWPPPDIKPMKQLRLTAKWPFCDVRLWSRKWRNTWTEPMDPNRHLR</sequence>
<proteinExistence type="predicted"/>
<dbReference type="EMBL" id="CP045906">
    <property type="protein sequence ID" value="QQP34637.1"/>
    <property type="molecule type" value="Genomic_DNA"/>
</dbReference>
<dbReference type="AlphaFoldDB" id="A0A7T8GNE7"/>
<protein>
    <submittedName>
        <fullName evidence="1">Uncharacterized protein</fullName>
    </submittedName>
</protein>
<keyword evidence="2" id="KW-1185">Reference proteome</keyword>
<organism evidence="1 2">
    <name type="scientific">Caligus rogercresseyi</name>
    <name type="common">Sea louse</name>
    <dbReference type="NCBI Taxonomy" id="217165"/>
    <lineage>
        <taxon>Eukaryota</taxon>
        <taxon>Metazoa</taxon>
        <taxon>Ecdysozoa</taxon>
        <taxon>Arthropoda</taxon>
        <taxon>Crustacea</taxon>
        <taxon>Multicrustacea</taxon>
        <taxon>Hexanauplia</taxon>
        <taxon>Copepoda</taxon>
        <taxon>Siphonostomatoida</taxon>
        <taxon>Caligidae</taxon>
        <taxon>Caligus</taxon>
    </lineage>
</organism>
<evidence type="ECO:0000313" key="2">
    <source>
        <dbReference type="Proteomes" id="UP000595437"/>
    </source>
</evidence>
<gene>
    <name evidence="1" type="ORF">FKW44_022589</name>
</gene>